<sequence>MSNTCGCNSTHGSSGESHSINGCQKKVVPSIALLSNIYMHLHSIRNSLHDCIELGNHYGIRTIICAVSCTCTIFLHPRIGIIFLSCGGGSSTCCCCCCNYAITTPQAQFLHQASTRGVWKGEWTYPNFGCTYCGFNESSLLTGGRRRRR</sequence>
<reference evidence="2" key="1">
    <citation type="submission" date="2018-02" db="EMBL/GenBank/DDBJ databases">
        <title>Rhizophora mucronata_Transcriptome.</title>
        <authorList>
            <person name="Meera S.P."/>
            <person name="Sreeshan A."/>
            <person name="Augustine A."/>
        </authorList>
    </citation>
    <scope>NUCLEOTIDE SEQUENCE</scope>
    <source>
        <tissue evidence="2">Leaf</tissue>
    </source>
</reference>
<evidence type="ECO:0000313" key="2">
    <source>
        <dbReference type="EMBL" id="MBX61884.1"/>
    </source>
</evidence>
<organism evidence="2">
    <name type="scientific">Rhizophora mucronata</name>
    <name type="common">Asiatic mangrove</name>
    <dbReference type="NCBI Taxonomy" id="61149"/>
    <lineage>
        <taxon>Eukaryota</taxon>
        <taxon>Viridiplantae</taxon>
        <taxon>Streptophyta</taxon>
        <taxon>Embryophyta</taxon>
        <taxon>Tracheophyta</taxon>
        <taxon>Spermatophyta</taxon>
        <taxon>Magnoliopsida</taxon>
        <taxon>eudicotyledons</taxon>
        <taxon>Gunneridae</taxon>
        <taxon>Pentapetalae</taxon>
        <taxon>rosids</taxon>
        <taxon>fabids</taxon>
        <taxon>Malpighiales</taxon>
        <taxon>Rhizophoraceae</taxon>
        <taxon>Rhizophora</taxon>
    </lineage>
</organism>
<evidence type="ECO:0000256" key="1">
    <source>
        <dbReference type="SAM" id="MobiDB-lite"/>
    </source>
</evidence>
<dbReference type="EMBL" id="GGEC01081400">
    <property type="protein sequence ID" value="MBX61884.1"/>
    <property type="molecule type" value="Transcribed_RNA"/>
</dbReference>
<dbReference type="AlphaFoldDB" id="A0A2P2Q4I8"/>
<accession>A0A2P2Q4I8</accession>
<name>A0A2P2Q4I8_RHIMU</name>
<protein>
    <submittedName>
        <fullName evidence="2">Uncharacterized protein</fullName>
    </submittedName>
</protein>
<feature type="region of interest" description="Disordered" evidence="1">
    <location>
        <begin position="1"/>
        <end position="20"/>
    </location>
</feature>
<proteinExistence type="predicted"/>